<comment type="caution">
    <text evidence="2">The sequence shown here is derived from an EMBL/GenBank/DDBJ whole genome shotgun (WGS) entry which is preliminary data.</text>
</comment>
<dbReference type="InterPro" id="IPR013557">
    <property type="entry name" value="AntA/B_antirep"/>
</dbReference>
<sequence>MTSKNNDLNGQGFAHPENSQSDIFSNDFAAIVPVISGRIGGNETSIVSAKALHIVLGVGRDFATWIKGRIEEYDFIDNVDFLTFDSPILVNQCIDSSLSDQKWKTGRGGDRRSKDYVLSLNMAKELAMVERNEQGRAVRRYFIQCEEALQHSVPEVAARFRRQLKARLTAANYFKPMCAALEIARSELGKKTLPHHYTTESNMIARLVLGGLTAKDWARVNGIAGEPRDSMSADQLEHLSYLEQTNITLIELGQDYHQRKAELTRLSQRWMAKRLGVNHA</sequence>
<dbReference type="Pfam" id="PF08346">
    <property type="entry name" value="AntA"/>
    <property type="match status" value="1"/>
</dbReference>
<evidence type="ECO:0000259" key="1">
    <source>
        <dbReference type="Pfam" id="PF08346"/>
    </source>
</evidence>
<protein>
    <submittedName>
        <fullName evidence="2">AntA/AntB antirepressor family protein</fullName>
    </submittedName>
</protein>
<reference evidence="3" key="1">
    <citation type="submission" date="2016-11" db="EMBL/GenBank/DDBJ databases">
        <authorList>
            <person name="Panda P."/>
            <person name="Visnovsky S."/>
            <person name="Pitman A."/>
        </authorList>
    </citation>
    <scope>NUCLEOTIDE SEQUENCE [LARGE SCALE GENOMIC DNA]</scope>
    <source>
        <strain evidence="3">ICMP 9972</strain>
    </source>
</reference>
<dbReference type="AlphaFoldDB" id="A0A1V2R550"/>
<dbReference type="PANTHER" id="PTHR36180">
    <property type="entry name" value="DNA-BINDING PROTEIN-RELATED-RELATED"/>
    <property type="match status" value="1"/>
</dbReference>
<dbReference type="Proteomes" id="UP000189286">
    <property type="component" value="Unassembled WGS sequence"/>
</dbReference>
<proteinExistence type="predicted"/>
<accession>A0A1V2R550</accession>
<name>A0A1V2R550_9GAMM</name>
<dbReference type="PANTHER" id="PTHR36180:SF1">
    <property type="entry name" value="ANTA_ANTB ANTIREPRESSOR DOMAIN-CONTAINING PROTEIN"/>
    <property type="match status" value="1"/>
</dbReference>
<feature type="domain" description="AntA/AntB antirepressor" evidence="1">
    <location>
        <begin position="47"/>
        <end position="132"/>
    </location>
</feature>
<evidence type="ECO:0000313" key="2">
    <source>
        <dbReference type="EMBL" id="ONK07579.1"/>
    </source>
</evidence>
<gene>
    <name evidence="2" type="ORF">BSK71_07825</name>
</gene>
<dbReference type="EMBL" id="MPUJ01000004">
    <property type="protein sequence ID" value="ONK07579.1"/>
    <property type="molecule type" value="Genomic_DNA"/>
</dbReference>
<dbReference type="RefSeq" id="WP_039357615.1">
    <property type="nucleotide sequence ID" value="NZ_JRMH01000001.1"/>
</dbReference>
<evidence type="ECO:0000313" key="3">
    <source>
        <dbReference type="Proteomes" id="UP000189286"/>
    </source>
</evidence>
<organism evidence="2 3">
    <name type="scientific">Pectobacterium actinidiae</name>
    <dbReference type="NCBI Taxonomy" id="1507808"/>
    <lineage>
        <taxon>Bacteria</taxon>
        <taxon>Pseudomonadati</taxon>
        <taxon>Pseudomonadota</taxon>
        <taxon>Gammaproteobacteria</taxon>
        <taxon>Enterobacterales</taxon>
        <taxon>Pectobacteriaceae</taxon>
        <taxon>Pectobacterium</taxon>
    </lineage>
</organism>
<dbReference type="OrthoDB" id="79831at2"/>